<dbReference type="AlphaFoldDB" id="A0A3S0QFU0"/>
<comment type="caution">
    <text evidence="1">The sequence shown here is derived from an EMBL/GenBank/DDBJ whole genome shotgun (WGS) entry which is preliminary data.</text>
</comment>
<accession>A0A3S0QFU0</accession>
<name>A0A3S0QFU0_9GAMM</name>
<dbReference type="Pfam" id="PF17164">
    <property type="entry name" value="DUF5122"/>
    <property type="match status" value="1"/>
</dbReference>
<proteinExistence type="predicted"/>
<evidence type="ECO:0000313" key="1">
    <source>
        <dbReference type="EMBL" id="RUA22370.1"/>
    </source>
</evidence>
<sequence>MAVLIPHLEKWVCRDCRFIGSNDNIVVDDEEISFSCQPVAAVALGLTSKLPLNADGVLPQTLVTTELQRPILVACKISPGLDLMKTVMYVAGNRYQADDNNDFAIVKFTPDGVLDPSFKEGPLMQKIVPGWFASHRVA</sequence>
<protein>
    <submittedName>
        <fullName evidence="1">Uncharacterized protein</fullName>
    </submittedName>
</protein>
<dbReference type="EMBL" id="RXHI01000018">
    <property type="protein sequence ID" value="RUA22370.1"/>
    <property type="molecule type" value="Genomic_DNA"/>
</dbReference>
<gene>
    <name evidence="1" type="ORF">DSL92_06235</name>
</gene>
<dbReference type="InterPro" id="IPR013431">
    <property type="entry name" value="Delta_60_rpt"/>
</dbReference>
<reference evidence="1" key="1">
    <citation type="submission" date="2018-12" db="EMBL/GenBank/DDBJ databases">
        <authorList>
            <person name="Jadhav K."/>
            <person name="Kushwaha B."/>
            <person name="Jadhav I."/>
        </authorList>
    </citation>
    <scope>NUCLEOTIDE SEQUENCE [LARGE SCALE GENOMIC DNA]</scope>
    <source>
        <strain evidence="1">SBS 10</strain>
    </source>
</reference>
<organism evidence="1">
    <name type="scientific">Billgrantia gudaonensis</name>
    <dbReference type="NCBI Taxonomy" id="376427"/>
    <lineage>
        <taxon>Bacteria</taxon>
        <taxon>Pseudomonadati</taxon>
        <taxon>Pseudomonadota</taxon>
        <taxon>Gammaproteobacteria</taxon>
        <taxon>Oceanospirillales</taxon>
        <taxon>Halomonadaceae</taxon>
        <taxon>Billgrantia</taxon>
    </lineage>
</organism>